<name>A0ABU9XNL8_9SPHN</name>
<evidence type="ECO:0000259" key="6">
    <source>
        <dbReference type="Pfam" id="PF04932"/>
    </source>
</evidence>
<feature type="transmembrane region" description="Helical" evidence="5">
    <location>
        <begin position="179"/>
        <end position="202"/>
    </location>
</feature>
<keyword evidence="2 5" id="KW-0812">Transmembrane</keyword>
<dbReference type="EMBL" id="JBDIMF010000001">
    <property type="protein sequence ID" value="MEN2785430.1"/>
    <property type="molecule type" value="Genomic_DNA"/>
</dbReference>
<dbReference type="Pfam" id="PF04932">
    <property type="entry name" value="Wzy_C"/>
    <property type="match status" value="1"/>
</dbReference>
<evidence type="ECO:0000256" key="4">
    <source>
        <dbReference type="ARBA" id="ARBA00023136"/>
    </source>
</evidence>
<feature type="transmembrane region" description="Helical" evidence="5">
    <location>
        <begin position="382"/>
        <end position="403"/>
    </location>
</feature>
<organism evidence="7 8">
    <name type="scientific">Sphingomonas qilianensis</name>
    <dbReference type="NCBI Taxonomy" id="1736690"/>
    <lineage>
        <taxon>Bacteria</taxon>
        <taxon>Pseudomonadati</taxon>
        <taxon>Pseudomonadota</taxon>
        <taxon>Alphaproteobacteria</taxon>
        <taxon>Sphingomonadales</taxon>
        <taxon>Sphingomonadaceae</taxon>
        <taxon>Sphingomonas</taxon>
    </lineage>
</organism>
<dbReference type="Proteomes" id="UP001404104">
    <property type="component" value="Unassembled WGS sequence"/>
</dbReference>
<sequence length="452" mass="49500">MAIIGVLVWAMLEGAVRKWILPEFQSQILLVKDFVLFCAYGGYLIAGRKHLALGTKSGTLLILVLLEAIFCSLQLLNPNAPSKLLSLFGLKNYLIYIPLAFILPEIITDRAKLDRLLLWTCYLAIPISLLGLYQFSQPPSSWVNQYVSHEEGVQALVSVFGERGEGDFKYGRARTSGTFSYIGGFTTFLMMAVPLAAALLLASVPKRRTLLLVTAALALSIGAAATTGSRTPIFVFAASIPLMLIIAAWKRLLPPRIILRIVIGSTIAGILTVFAFGGAFSALQYRANNADSTMTRLASPFVETAAAYATSPFIGTGLGSNSNASTTFMGSDPWWLNGYAYEMESARIMQELGVIGFIVVYLPKIFIIILILLQLHRARARLMIATQTAALIFVLSHLVLFTVNNPTGGLLYWSIVGIAIAARRIERFEQRIALEEQHYLAHGFPVREVAFA</sequence>
<dbReference type="RefSeq" id="WP_345862911.1">
    <property type="nucleotide sequence ID" value="NZ_JBDIMF010000001.1"/>
</dbReference>
<comment type="subcellular location">
    <subcellularLocation>
        <location evidence="1">Membrane</location>
        <topology evidence="1">Multi-pass membrane protein</topology>
    </subcellularLocation>
</comment>
<accession>A0ABU9XNL8</accession>
<feature type="domain" description="O-antigen ligase-related" evidence="6">
    <location>
        <begin position="215"/>
        <end position="360"/>
    </location>
</feature>
<feature type="transmembrane region" description="Helical" evidence="5">
    <location>
        <begin position="233"/>
        <end position="249"/>
    </location>
</feature>
<evidence type="ECO:0000313" key="7">
    <source>
        <dbReference type="EMBL" id="MEN2785430.1"/>
    </source>
</evidence>
<keyword evidence="4 5" id="KW-0472">Membrane</keyword>
<proteinExistence type="predicted"/>
<comment type="caution">
    <text evidence="7">The sequence shown here is derived from an EMBL/GenBank/DDBJ whole genome shotgun (WGS) entry which is preliminary data.</text>
</comment>
<keyword evidence="3 5" id="KW-1133">Transmembrane helix</keyword>
<gene>
    <name evidence="7" type="ORF">ABC969_03225</name>
</gene>
<dbReference type="GO" id="GO:0016874">
    <property type="term" value="F:ligase activity"/>
    <property type="evidence" value="ECO:0007669"/>
    <property type="project" value="UniProtKB-KW"/>
</dbReference>
<feature type="transmembrane region" description="Helical" evidence="5">
    <location>
        <begin position="209"/>
        <end position="227"/>
    </location>
</feature>
<evidence type="ECO:0000256" key="5">
    <source>
        <dbReference type="SAM" id="Phobius"/>
    </source>
</evidence>
<evidence type="ECO:0000313" key="8">
    <source>
        <dbReference type="Proteomes" id="UP001404104"/>
    </source>
</evidence>
<feature type="transmembrane region" description="Helical" evidence="5">
    <location>
        <begin position="58"/>
        <end position="78"/>
    </location>
</feature>
<feature type="transmembrane region" description="Helical" evidence="5">
    <location>
        <begin position="352"/>
        <end position="375"/>
    </location>
</feature>
<dbReference type="PANTHER" id="PTHR37422:SF13">
    <property type="entry name" value="LIPOPOLYSACCHARIDE BIOSYNTHESIS PROTEIN PA4999-RELATED"/>
    <property type="match status" value="1"/>
</dbReference>
<evidence type="ECO:0000256" key="1">
    <source>
        <dbReference type="ARBA" id="ARBA00004141"/>
    </source>
</evidence>
<reference evidence="7 8" key="1">
    <citation type="submission" date="2024-05" db="EMBL/GenBank/DDBJ databases">
        <authorList>
            <person name="Liu Q."/>
            <person name="Xin Y.-H."/>
        </authorList>
    </citation>
    <scope>NUCLEOTIDE SEQUENCE [LARGE SCALE GENOMIC DNA]</scope>
    <source>
        <strain evidence="7 8">CGMCC 1.15349</strain>
    </source>
</reference>
<dbReference type="InterPro" id="IPR051533">
    <property type="entry name" value="WaaL-like"/>
</dbReference>
<dbReference type="PANTHER" id="PTHR37422">
    <property type="entry name" value="TEICHURONIC ACID BIOSYNTHESIS PROTEIN TUAE"/>
    <property type="match status" value="1"/>
</dbReference>
<dbReference type="InterPro" id="IPR007016">
    <property type="entry name" value="O-antigen_ligase-rel_domated"/>
</dbReference>
<feature type="transmembrane region" description="Helical" evidence="5">
    <location>
        <begin position="27"/>
        <end position="46"/>
    </location>
</feature>
<protein>
    <submittedName>
        <fullName evidence="7">O-antigen ligase family protein</fullName>
    </submittedName>
</protein>
<keyword evidence="7" id="KW-0436">Ligase</keyword>
<feature type="transmembrane region" description="Helical" evidence="5">
    <location>
        <begin position="116"/>
        <end position="135"/>
    </location>
</feature>
<feature type="transmembrane region" description="Helical" evidence="5">
    <location>
        <begin position="84"/>
        <end position="104"/>
    </location>
</feature>
<feature type="transmembrane region" description="Helical" evidence="5">
    <location>
        <begin position="261"/>
        <end position="283"/>
    </location>
</feature>
<evidence type="ECO:0000256" key="2">
    <source>
        <dbReference type="ARBA" id="ARBA00022692"/>
    </source>
</evidence>
<keyword evidence="8" id="KW-1185">Reference proteome</keyword>
<evidence type="ECO:0000256" key="3">
    <source>
        <dbReference type="ARBA" id="ARBA00022989"/>
    </source>
</evidence>